<evidence type="ECO:0000313" key="1">
    <source>
        <dbReference type="EMBL" id="KUK78534.1"/>
    </source>
</evidence>
<comment type="caution">
    <text evidence="1">The sequence shown here is derived from an EMBL/GenBank/DDBJ whole genome shotgun (WGS) entry which is preliminary data.</text>
</comment>
<dbReference type="SUPFAM" id="SSF143100">
    <property type="entry name" value="TTHA1013/TTHA0281-like"/>
    <property type="match status" value="1"/>
</dbReference>
<organism evidence="1 2">
    <name type="scientific">Proteiniphilum acetatigenes</name>
    <dbReference type="NCBI Taxonomy" id="294710"/>
    <lineage>
        <taxon>Bacteria</taxon>
        <taxon>Pseudomonadati</taxon>
        <taxon>Bacteroidota</taxon>
        <taxon>Bacteroidia</taxon>
        <taxon>Bacteroidales</taxon>
        <taxon>Dysgonomonadaceae</taxon>
        <taxon>Proteiniphilum</taxon>
    </lineage>
</organism>
<name>A0A117M169_9BACT</name>
<dbReference type="AlphaFoldDB" id="A0A117M169"/>
<reference evidence="2" key="1">
    <citation type="journal article" date="2015" name="MBio">
        <title>Genome-Resolved Metagenomic Analysis Reveals Roles for Candidate Phyla and Other Microbial Community Members in Biogeochemical Transformations in Oil Reservoirs.</title>
        <authorList>
            <person name="Hu P."/>
            <person name="Tom L."/>
            <person name="Singh A."/>
            <person name="Thomas B.C."/>
            <person name="Baker B.J."/>
            <person name="Piceno Y.M."/>
            <person name="Andersen G.L."/>
            <person name="Banfield J.F."/>
        </authorList>
    </citation>
    <scope>NUCLEOTIDE SEQUENCE [LARGE SCALE GENOMIC DNA]</scope>
</reference>
<proteinExistence type="predicted"/>
<gene>
    <name evidence="1" type="ORF">XD92_0244</name>
</gene>
<dbReference type="InterPro" id="IPR035069">
    <property type="entry name" value="TTHA1013/TTHA0281-like"/>
</dbReference>
<sequence length="159" mass="18215">MLIKDKLLTPFFCLANELLTTFAQQCAVKFLNSVMVDLIFTGELSTSKAGVKAKLELYSFMDEGVYIVYCPALDLSGYGYSIEEAKESFSEVFKQHVTYCINKNTLHEDLMKHGWNVRGKKSQDIKAPKLEDLLKRNEAFREILNKDYAKFNTEIEFAS</sequence>
<dbReference type="EMBL" id="LGGN01000023">
    <property type="protein sequence ID" value="KUK78534.1"/>
    <property type="molecule type" value="Genomic_DNA"/>
</dbReference>
<protein>
    <submittedName>
        <fullName evidence="1">Uncharacterized protein</fullName>
    </submittedName>
</protein>
<dbReference type="Proteomes" id="UP000053860">
    <property type="component" value="Unassembled WGS sequence"/>
</dbReference>
<evidence type="ECO:0000313" key="2">
    <source>
        <dbReference type="Proteomes" id="UP000053860"/>
    </source>
</evidence>
<accession>A0A117M169</accession>